<dbReference type="SUPFAM" id="SSF111384">
    <property type="entry name" value="OmpH-like"/>
    <property type="match status" value="1"/>
</dbReference>
<dbReference type="AlphaFoldDB" id="A0A842I7F5"/>
<name>A0A842I7F5_9RHOB</name>
<dbReference type="GO" id="GO:0051082">
    <property type="term" value="F:unfolded protein binding"/>
    <property type="evidence" value="ECO:0007669"/>
    <property type="project" value="InterPro"/>
</dbReference>
<accession>A0A842I7F5</accession>
<organism evidence="3 4">
    <name type="scientific">Paragemmobacter straminiformis</name>
    <dbReference type="NCBI Taxonomy" id="2045119"/>
    <lineage>
        <taxon>Bacteria</taxon>
        <taxon>Pseudomonadati</taxon>
        <taxon>Pseudomonadota</taxon>
        <taxon>Alphaproteobacteria</taxon>
        <taxon>Rhodobacterales</taxon>
        <taxon>Paracoccaceae</taxon>
        <taxon>Paragemmobacter</taxon>
    </lineage>
</organism>
<dbReference type="InterPro" id="IPR024930">
    <property type="entry name" value="Skp_dom_sf"/>
</dbReference>
<dbReference type="InterPro" id="IPR005632">
    <property type="entry name" value="Chaperone_Skp"/>
</dbReference>
<feature type="region of interest" description="Disordered" evidence="1">
    <location>
        <begin position="185"/>
        <end position="213"/>
    </location>
</feature>
<gene>
    <name evidence="3" type="ORF">H7F16_07290</name>
</gene>
<feature type="chain" id="PRO_5032484606" evidence="2">
    <location>
        <begin position="23"/>
        <end position="213"/>
    </location>
</feature>
<dbReference type="SMART" id="SM00935">
    <property type="entry name" value="OmpH"/>
    <property type="match status" value="1"/>
</dbReference>
<dbReference type="Proteomes" id="UP000555411">
    <property type="component" value="Unassembled WGS sequence"/>
</dbReference>
<protein>
    <submittedName>
        <fullName evidence="3">OmpH family outer membrane protein</fullName>
    </submittedName>
</protein>
<feature type="compositionally biased region" description="Low complexity" evidence="1">
    <location>
        <begin position="189"/>
        <end position="201"/>
    </location>
</feature>
<reference evidence="3 4" key="1">
    <citation type="journal article" date="2017" name="Int. J. Syst. Evol. Microbiol.">
        <title>Gemmobacter straminiformis sp. nov., isolated from an artificial fountain.</title>
        <authorList>
            <person name="Kang J.Y."/>
            <person name="Kim M.J."/>
            <person name="Chun J."/>
            <person name="Son K.P."/>
            <person name="Jahng K.Y."/>
        </authorList>
    </citation>
    <scope>NUCLEOTIDE SEQUENCE [LARGE SCALE GENOMIC DNA]</scope>
    <source>
        <strain evidence="3 4">CAM-8</strain>
    </source>
</reference>
<dbReference type="Gene3D" id="3.30.910.20">
    <property type="entry name" value="Skp domain"/>
    <property type="match status" value="1"/>
</dbReference>
<evidence type="ECO:0000313" key="4">
    <source>
        <dbReference type="Proteomes" id="UP000555411"/>
    </source>
</evidence>
<comment type="caution">
    <text evidence="3">The sequence shown here is derived from an EMBL/GenBank/DDBJ whole genome shotgun (WGS) entry which is preliminary data.</text>
</comment>
<proteinExistence type="predicted"/>
<keyword evidence="2" id="KW-0732">Signal</keyword>
<evidence type="ECO:0000313" key="3">
    <source>
        <dbReference type="EMBL" id="MBC2835307.1"/>
    </source>
</evidence>
<dbReference type="Pfam" id="PF03938">
    <property type="entry name" value="OmpH"/>
    <property type="match status" value="1"/>
</dbReference>
<dbReference type="EMBL" id="JACLQD010000002">
    <property type="protein sequence ID" value="MBC2835307.1"/>
    <property type="molecule type" value="Genomic_DNA"/>
</dbReference>
<feature type="compositionally biased region" description="Pro residues" evidence="1">
    <location>
        <begin position="202"/>
        <end position="213"/>
    </location>
</feature>
<keyword evidence="4" id="KW-1185">Reference proteome</keyword>
<feature type="signal peptide" evidence="2">
    <location>
        <begin position="1"/>
        <end position="22"/>
    </location>
</feature>
<evidence type="ECO:0000256" key="1">
    <source>
        <dbReference type="SAM" id="MobiDB-lite"/>
    </source>
</evidence>
<dbReference type="RefSeq" id="WP_185796920.1">
    <property type="nucleotide sequence ID" value="NZ_JACLQD010000002.1"/>
</dbReference>
<sequence>MRDRRLCLATILMAALSAGALPAPGLAQEAAAASQIQSPILTIDRDRLYAETMYGKAVEARFKADSDALIAENLRLEQALETEERDLTDRRNTLPAAEFKALAAAFDAKAESIRTAQQAKSRAIGKKREGEQQRFLEAAIPVIGSLMRESGAAAVFDKQMIIVSLRAVDITDAAVARVDAVLGSGEDGAAQSPAPTVTPTATPSPAPSPSPQP</sequence>
<evidence type="ECO:0000256" key="2">
    <source>
        <dbReference type="SAM" id="SignalP"/>
    </source>
</evidence>